<organism evidence="1">
    <name type="scientific">marine sediment metagenome</name>
    <dbReference type="NCBI Taxonomy" id="412755"/>
    <lineage>
        <taxon>unclassified sequences</taxon>
        <taxon>metagenomes</taxon>
        <taxon>ecological metagenomes</taxon>
    </lineage>
</organism>
<sequence length="302" mass="33794">MLKGSRKRTELPDLPAIPEKTVNKIKELIISTLKSKFSTLDKMGNVYLDEELKKIPLPTNMRSASSSLKPIVRGTRSPIGNQNAKVIRAFVHWFDENGNQDLDLSATLIGMGKSAVISWNGEKNKGYGCYSGDVRYRQGACAEYVDIVVDKALKDGFKYVIIDVRNYEGRSFSSVKECVGGYMEREFAEANMTFVPSTLANCTQLQNESSATIMSVIDLETREVIHLDIDQDGIPVASANFEEIMAAIKPYCEPPTFSVHHLLELHVETRGKIVDNEKDADVSLKFKDFSESYVETLKYIEA</sequence>
<name>X0SDI1_9ZZZZ</name>
<comment type="caution">
    <text evidence="1">The sequence shown here is derived from an EMBL/GenBank/DDBJ whole genome shotgun (WGS) entry which is preliminary data.</text>
</comment>
<dbReference type="AlphaFoldDB" id="X0SDI1"/>
<protein>
    <submittedName>
        <fullName evidence="1">Uncharacterized protein</fullName>
    </submittedName>
</protein>
<dbReference type="EMBL" id="BARS01000551">
    <property type="protein sequence ID" value="GAF79064.1"/>
    <property type="molecule type" value="Genomic_DNA"/>
</dbReference>
<proteinExistence type="predicted"/>
<accession>X0SDI1</accession>
<reference evidence="1" key="1">
    <citation type="journal article" date="2014" name="Front. Microbiol.">
        <title>High frequency of phylogenetically diverse reductive dehalogenase-homologous genes in deep subseafloor sedimentary metagenomes.</title>
        <authorList>
            <person name="Kawai M."/>
            <person name="Futagami T."/>
            <person name="Toyoda A."/>
            <person name="Takaki Y."/>
            <person name="Nishi S."/>
            <person name="Hori S."/>
            <person name="Arai W."/>
            <person name="Tsubouchi T."/>
            <person name="Morono Y."/>
            <person name="Uchiyama I."/>
            <person name="Ito T."/>
            <person name="Fujiyama A."/>
            <person name="Inagaki F."/>
            <person name="Takami H."/>
        </authorList>
    </citation>
    <scope>NUCLEOTIDE SEQUENCE</scope>
    <source>
        <strain evidence="1">Expedition CK06-06</strain>
    </source>
</reference>
<evidence type="ECO:0000313" key="1">
    <source>
        <dbReference type="EMBL" id="GAF79064.1"/>
    </source>
</evidence>
<gene>
    <name evidence="1" type="ORF">S01H1_01302</name>
</gene>